<keyword evidence="4" id="KW-1185">Reference proteome</keyword>
<feature type="domain" description="YobI-like P-loop NTPase" evidence="2">
    <location>
        <begin position="53"/>
        <end position="446"/>
    </location>
</feature>
<keyword evidence="1" id="KW-1133">Transmembrane helix</keyword>
<evidence type="ECO:0000313" key="4">
    <source>
        <dbReference type="Proteomes" id="UP000002774"/>
    </source>
</evidence>
<dbReference type="eggNOG" id="COG5290">
    <property type="taxonomic scope" value="Bacteria"/>
</dbReference>
<dbReference type="Pfam" id="PF20693">
    <property type="entry name" value="YobI-ATPase"/>
    <property type="match status" value="1"/>
</dbReference>
<organism evidence="3 4">
    <name type="scientific">Mucilaginibacter paludis DSM 18603</name>
    <dbReference type="NCBI Taxonomy" id="714943"/>
    <lineage>
        <taxon>Bacteria</taxon>
        <taxon>Pseudomonadati</taxon>
        <taxon>Bacteroidota</taxon>
        <taxon>Sphingobacteriia</taxon>
        <taxon>Sphingobacteriales</taxon>
        <taxon>Sphingobacteriaceae</taxon>
        <taxon>Mucilaginibacter</taxon>
    </lineage>
</organism>
<dbReference type="STRING" id="714943.Mucpa_1790"/>
<feature type="transmembrane region" description="Helical" evidence="1">
    <location>
        <begin position="224"/>
        <end position="245"/>
    </location>
</feature>
<dbReference type="OrthoDB" id="1701659at2"/>
<dbReference type="HOGENOM" id="CLU_005044_0_0_10"/>
<accession>H1YA63</accession>
<sequence>MRDFLNSRIRVFIKGLQKKIVRLELRLSKENPDNPRCFDDLTPIDNADEQSVYLDALQWALTNPKIKNIALSGPYGSGKSSIVKTFEKKNPGYHYLNISLAAFQEDDIRTALPGAEEKNAVPAELGKVMETKVESNEVSRTKEKRAEEQRLIELSILQQMFYRVKETEIPDSRFNRIRSLSRLKLTYLVFIVIIFTLSISIVFFPKFFDRFSGWQALYKNNTNLILLAAVLSLISGTIEFLIYIFRLFNTSKFNKLNIASGSIEINPKSETSILNKHLDEILYFFEVTRYNVVVIEDLDRFNDPEIFTKLRELNILVNNSRQINRRIIFIYAIKDDMFRDKTRTKFFDFIIPVIPVINSSNSFEIMLRKIRNPGLSLQISETFLSDITLYVDDMRALKNIFNEFIIYKDNLEGINVKHEKLLGIIIYKNIYPDDFASLHRGEGLIYRAFVKQADVVGQITKGHLEKIDVLDQKICDLKLISQKNTNELRASYLFEIMLRVPNATSLKIKNDNISFQDLRSDPKQFAQLTKVADINYYYTNQHSNQIQSTNTGIAFQTIEKTVNSEYTYAQRLDLVETMLQHGSGEIVKEIERLHGEMEAVQSMPLRELLEAYPTSVDHFEPEFRQRKLLVYLIREGYIDEMYPSLISYFYEGSLLVKDMEFLMSVKNRESLPFTSPLDKLPAIMSRLRTEEFKRESILNYNLLDFLLRNESLYKARFDLYFLMLASEHPKSVAFIDGYIENGRELPRFFNLICRAWPNIWTYIYNHYQDKKNAYLKLIIQYADSEDYVNLDHNALLSSYITEKADFLDLLTGEGSLPKMRSIISELQIKFKRLTIPEATDELFTFVYQNDYYELNRNMITLILARKGTETEFDQTSSNYTAIQHSGCENLIAYVDSDIQRYVDTIILGSPLNINEAEHWIVELTEKDELSLESKILLLQQQEHIFDDIVVVEPEFWPELIAASKVRATWQNMLEYFETTGDLDRVLTGFLNAEKNYTELSSKRIDTVSGKPKDLLYKISRLLVLSTEISEQAYPYLVRSIPYYYPASLKITTLSAQKVAVLILLKTIRLTKEYFNIVNDQFPGSRADFLIKNIEEFLKLPEDYPVTAEDFVKILNAEEVSEKQKLKIVPLVGADLVEEEKELADQLMLLLIKNTTLAVEDDLLENVLRYGAPPHRKVKLFQTSLNKFSHSQITAFLSVLGPPYSGIAIKRKRPLLVESDENVAIVTQLKSVKYISNYKIEKEGIRVITKNN</sequence>
<keyword evidence="1 3" id="KW-0812">Transmembrane</keyword>
<proteinExistence type="predicted"/>
<dbReference type="AlphaFoldDB" id="H1YA63"/>
<keyword evidence="1" id="KW-0472">Membrane</keyword>
<dbReference type="EMBL" id="CM001403">
    <property type="protein sequence ID" value="EHQ25944.1"/>
    <property type="molecule type" value="Genomic_DNA"/>
</dbReference>
<protein>
    <submittedName>
        <fullName evidence="3">NTPase with transmembrane helices</fullName>
    </submittedName>
</protein>
<feature type="transmembrane region" description="Helical" evidence="1">
    <location>
        <begin position="185"/>
        <end position="204"/>
    </location>
</feature>
<dbReference type="InterPro" id="IPR027417">
    <property type="entry name" value="P-loop_NTPase"/>
</dbReference>
<dbReference type="SUPFAM" id="SSF52540">
    <property type="entry name" value="P-loop containing nucleoside triphosphate hydrolases"/>
    <property type="match status" value="1"/>
</dbReference>
<evidence type="ECO:0000256" key="1">
    <source>
        <dbReference type="SAM" id="Phobius"/>
    </source>
</evidence>
<dbReference type="RefSeq" id="WP_008505838.1">
    <property type="nucleotide sequence ID" value="NZ_CM001403.1"/>
</dbReference>
<feature type="transmembrane region" description="Helical" evidence="1">
    <location>
        <begin position="346"/>
        <end position="367"/>
    </location>
</feature>
<dbReference type="Proteomes" id="UP000002774">
    <property type="component" value="Chromosome"/>
</dbReference>
<reference evidence="3" key="1">
    <citation type="submission" date="2011-09" db="EMBL/GenBank/DDBJ databases">
        <title>The permanent draft genome of Mucilaginibacter paludis DSM 18603.</title>
        <authorList>
            <consortium name="US DOE Joint Genome Institute (JGI-PGF)"/>
            <person name="Lucas S."/>
            <person name="Han J."/>
            <person name="Lapidus A."/>
            <person name="Bruce D."/>
            <person name="Goodwin L."/>
            <person name="Pitluck S."/>
            <person name="Peters L."/>
            <person name="Kyrpides N."/>
            <person name="Mavromatis K."/>
            <person name="Ivanova N."/>
            <person name="Mikhailova N."/>
            <person name="Held B."/>
            <person name="Detter J.C."/>
            <person name="Tapia R."/>
            <person name="Han C."/>
            <person name="Land M."/>
            <person name="Hauser L."/>
            <person name="Markowitz V."/>
            <person name="Cheng J.-F."/>
            <person name="Hugenholtz P."/>
            <person name="Woyke T."/>
            <person name="Wu D."/>
            <person name="Tindall B."/>
            <person name="Brambilla E."/>
            <person name="Klenk H.-P."/>
            <person name="Eisen J.A."/>
        </authorList>
    </citation>
    <scope>NUCLEOTIDE SEQUENCE [LARGE SCALE GENOMIC DNA]</scope>
    <source>
        <strain evidence="3">DSM 18603</strain>
    </source>
</reference>
<name>H1YA63_9SPHI</name>
<evidence type="ECO:0000313" key="3">
    <source>
        <dbReference type="EMBL" id="EHQ25944.1"/>
    </source>
</evidence>
<dbReference type="InterPro" id="IPR048428">
    <property type="entry name" value="YobI-NTPase"/>
</dbReference>
<evidence type="ECO:0000259" key="2">
    <source>
        <dbReference type="Pfam" id="PF20693"/>
    </source>
</evidence>
<gene>
    <name evidence="3" type="ORF">Mucpa_1790</name>
</gene>